<dbReference type="GO" id="GO:0008714">
    <property type="term" value="F:AMP nucleosidase activity"/>
    <property type="evidence" value="ECO:0007669"/>
    <property type="project" value="UniProtKB-EC"/>
</dbReference>
<accession>A0A9E2W7P8</accession>
<reference evidence="4" key="1">
    <citation type="submission" date="2021-06" db="EMBL/GenBank/DDBJ databases">
        <authorList>
            <person name="Huq M.A."/>
        </authorList>
    </citation>
    <scope>NUCLEOTIDE SEQUENCE</scope>
    <source>
        <strain evidence="4">MAH-26</strain>
    </source>
</reference>
<dbReference type="InterPro" id="IPR031100">
    <property type="entry name" value="LOG_fam"/>
</dbReference>
<evidence type="ECO:0000313" key="5">
    <source>
        <dbReference type="Proteomes" id="UP000812270"/>
    </source>
</evidence>
<sequence length="179" mass="20113">MNISSVAVFCGSNTGKNPIFLQHAAELGKLIAILKLKLVYGGGKKGLMGAIANSVLEHQGQVMGVIPKILTEWEQQHDGLTELAIVPDMHTRKKTIYDMSDAAIVMPGGFGTMDEFFEMLTWNQLKIHDKKIYILNSDGYYNNLILYLKQAEKEGFLYEPVEERIIFCDSPVDIFNKIE</sequence>
<gene>
    <name evidence="4" type="ORF">KTO63_07820</name>
</gene>
<keyword evidence="3" id="KW-0378">Hydrolase</keyword>
<evidence type="ECO:0000256" key="1">
    <source>
        <dbReference type="ARBA" id="ARBA00000274"/>
    </source>
</evidence>
<comment type="catalytic activity">
    <reaction evidence="1">
        <text>AMP + H2O = D-ribose 5-phosphate + adenine</text>
        <dbReference type="Rhea" id="RHEA:20129"/>
        <dbReference type="ChEBI" id="CHEBI:15377"/>
        <dbReference type="ChEBI" id="CHEBI:16708"/>
        <dbReference type="ChEBI" id="CHEBI:78346"/>
        <dbReference type="ChEBI" id="CHEBI:456215"/>
        <dbReference type="EC" id="3.2.2.4"/>
    </reaction>
</comment>
<dbReference type="AlphaFoldDB" id="A0A9E2W7P8"/>
<dbReference type="PANTHER" id="PTHR31223:SF70">
    <property type="entry name" value="LOG FAMILY PROTEIN YJL055W"/>
    <property type="match status" value="1"/>
</dbReference>
<dbReference type="Pfam" id="PF03641">
    <property type="entry name" value="Lysine_decarbox"/>
    <property type="match status" value="1"/>
</dbReference>
<dbReference type="RefSeq" id="WP_217790668.1">
    <property type="nucleotide sequence ID" value="NZ_JAHSPG010000003.1"/>
</dbReference>
<evidence type="ECO:0000256" key="2">
    <source>
        <dbReference type="ARBA" id="ARBA00006763"/>
    </source>
</evidence>
<dbReference type="Proteomes" id="UP000812270">
    <property type="component" value="Unassembled WGS sequence"/>
</dbReference>
<dbReference type="EC" id="3.2.2.n1" evidence="3"/>
<organism evidence="4 5">
    <name type="scientific">Pinibacter aurantiacus</name>
    <dbReference type="NCBI Taxonomy" id="2851599"/>
    <lineage>
        <taxon>Bacteria</taxon>
        <taxon>Pseudomonadati</taxon>
        <taxon>Bacteroidota</taxon>
        <taxon>Chitinophagia</taxon>
        <taxon>Chitinophagales</taxon>
        <taxon>Chitinophagaceae</taxon>
        <taxon>Pinibacter</taxon>
    </lineage>
</organism>
<dbReference type="InterPro" id="IPR005269">
    <property type="entry name" value="LOG"/>
</dbReference>
<evidence type="ECO:0000256" key="3">
    <source>
        <dbReference type="RuleBase" id="RU363015"/>
    </source>
</evidence>
<dbReference type="GO" id="GO:0005829">
    <property type="term" value="C:cytosol"/>
    <property type="evidence" value="ECO:0007669"/>
    <property type="project" value="TreeGrafter"/>
</dbReference>
<proteinExistence type="inferred from homology"/>
<keyword evidence="3" id="KW-0203">Cytokinin biosynthesis</keyword>
<dbReference type="PANTHER" id="PTHR31223">
    <property type="entry name" value="LOG FAMILY PROTEIN YJL055W"/>
    <property type="match status" value="1"/>
</dbReference>
<comment type="caution">
    <text evidence="4">The sequence shown here is derived from an EMBL/GenBank/DDBJ whole genome shotgun (WGS) entry which is preliminary data.</text>
</comment>
<protein>
    <recommendedName>
        <fullName evidence="3">Cytokinin riboside 5'-monophosphate phosphoribohydrolase</fullName>
        <ecNumber evidence="3">3.2.2.n1</ecNumber>
    </recommendedName>
</protein>
<comment type="similarity">
    <text evidence="2 3">Belongs to the LOG family.</text>
</comment>
<name>A0A9E2W7P8_9BACT</name>
<keyword evidence="5" id="KW-1185">Reference proteome</keyword>
<dbReference type="GO" id="GO:0009691">
    <property type="term" value="P:cytokinin biosynthetic process"/>
    <property type="evidence" value="ECO:0007669"/>
    <property type="project" value="UniProtKB-UniRule"/>
</dbReference>
<dbReference type="EMBL" id="JAHSPG010000003">
    <property type="protein sequence ID" value="MBV4357046.1"/>
    <property type="molecule type" value="Genomic_DNA"/>
</dbReference>
<dbReference type="NCBIfam" id="TIGR00730">
    <property type="entry name" value="Rossman fold protein, TIGR00730 family"/>
    <property type="match status" value="1"/>
</dbReference>
<evidence type="ECO:0000313" key="4">
    <source>
        <dbReference type="EMBL" id="MBV4357046.1"/>
    </source>
</evidence>